<dbReference type="Proteomes" id="UP000095349">
    <property type="component" value="Chromosome"/>
</dbReference>
<proteinExistence type="predicted"/>
<name>A0A1D8G4G5_9ACTN</name>
<evidence type="ECO:0000313" key="3">
    <source>
        <dbReference type="EMBL" id="AOT60327.1"/>
    </source>
</evidence>
<feature type="compositionally biased region" description="Low complexity" evidence="1">
    <location>
        <begin position="413"/>
        <end position="428"/>
    </location>
</feature>
<dbReference type="AlphaFoldDB" id="A0A1D8G4G5"/>
<feature type="domain" description="HTH cro/C1-type" evidence="2">
    <location>
        <begin position="12"/>
        <end position="67"/>
    </location>
</feature>
<dbReference type="CDD" id="cd00093">
    <property type="entry name" value="HTH_XRE"/>
    <property type="match status" value="1"/>
</dbReference>
<dbReference type="SUPFAM" id="SSF47413">
    <property type="entry name" value="lambda repressor-like DNA-binding domains"/>
    <property type="match status" value="1"/>
</dbReference>
<feature type="region of interest" description="Disordered" evidence="1">
    <location>
        <begin position="370"/>
        <end position="440"/>
    </location>
</feature>
<dbReference type="STRING" id="285473.A4G23_03198"/>
<sequence length="645" mass="64834">MASGMDGFAGALRRLKERSGLSYGALAGRAHMSASTLHRYCNGDAVPTRFAPVERLARLCGASRDEMVALHRAWIVADEDRRRSRAAGPERPAAGGPSGAGPSAGAGSASGTAAFVAGAEVTSGTGAPSTGAAGAGTATPEGPAPGGGAPPHRPGDVTHAGTGPGTRPDSGTAPGPETDGAEPPVTAPRIPHRTGSDRPGGHPAGGPAGADRSAEGHSDAGRPEGEGVGTDRPEGHQPATGRPATDQPAAAQPETGRPATDQPAAVQPDPDGQGPDPHGPDPDGQGPDPAAVQPDPDGQGPDPHGQGPDPAAVQPDPGRPRTDRPGGTSRARRRVRVAAAAAAVVLTATAAAAALALTLHSGTGEGAAAMDGARRAVAPSQAPGTARPTGTPNPSPSPSPTAAPTLPPPATPLPSADRTGPAPSRAAGPAGGVAERRRGGAPLTVDVRPYVWTHPCDQAYVVDRPADRMPPPPSEQGARNWITGLGGAPGENVLTELAVQGTGEEAVVLHALRVRVVDRAAPLPGNAYWMGVGCGGEMTPMGLDVNLDAAQPRVVPVAGRQGDRVIPASDFPYKVSATDPQVLKVTAHTAGHSVRWYLELEWSSGGRQGTLRIDDRGRPFEVSALTGRPQYGYLLGGSEWLPMDG</sequence>
<protein>
    <recommendedName>
        <fullName evidence="2">HTH cro/C1-type domain-containing protein</fullName>
    </recommendedName>
</protein>
<feature type="compositionally biased region" description="Low complexity" evidence="1">
    <location>
        <begin position="86"/>
        <end position="95"/>
    </location>
</feature>
<dbReference type="GO" id="GO:0003677">
    <property type="term" value="F:DNA binding"/>
    <property type="evidence" value="ECO:0007669"/>
    <property type="project" value="InterPro"/>
</dbReference>
<evidence type="ECO:0000259" key="2">
    <source>
        <dbReference type="PROSITE" id="PS50943"/>
    </source>
</evidence>
<reference evidence="3 4" key="1">
    <citation type="submission" date="2016-09" db="EMBL/GenBank/DDBJ databases">
        <title>Streptomyces rubrolavendulae MJM4426 Genome sequencing and assembly.</title>
        <authorList>
            <person name="Kim J.-G."/>
        </authorList>
    </citation>
    <scope>NUCLEOTIDE SEQUENCE [LARGE SCALE GENOMIC DNA]</scope>
    <source>
        <strain evidence="3 4">MJM4426</strain>
    </source>
</reference>
<dbReference type="Pfam" id="PF13560">
    <property type="entry name" value="HTH_31"/>
    <property type="match status" value="1"/>
</dbReference>
<feature type="compositionally biased region" description="Basic and acidic residues" evidence="1">
    <location>
        <begin position="212"/>
        <end position="235"/>
    </location>
</feature>
<dbReference type="InterPro" id="IPR010982">
    <property type="entry name" value="Lambda_DNA-bd_dom_sf"/>
</dbReference>
<dbReference type="InterPro" id="IPR001387">
    <property type="entry name" value="Cro/C1-type_HTH"/>
</dbReference>
<feature type="compositionally biased region" description="Pro residues" evidence="1">
    <location>
        <begin position="391"/>
        <end position="412"/>
    </location>
</feature>
<evidence type="ECO:0000256" key="1">
    <source>
        <dbReference type="SAM" id="MobiDB-lite"/>
    </source>
</evidence>
<dbReference type="EMBL" id="CP017316">
    <property type="protein sequence ID" value="AOT60327.1"/>
    <property type="molecule type" value="Genomic_DNA"/>
</dbReference>
<dbReference type="Gene3D" id="1.10.260.40">
    <property type="entry name" value="lambda repressor-like DNA-binding domains"/>
    <property type="match status" value="1"/>
</dbReference>
<organism evidence="3 4">
    <name type="scientific">Streptomyces rubrolavendulae</name>
    <dbReference type="NCBI Taxonomy" id="285473"/>
    <lineage>
        <taxon>Bacteria</taxon>
        <taxon>Bacillati</taxon>
        <taxon>Actinomycetota</taxon>
        <taxon>Actinomycetes</taxon>
        <taxon>Kitasatosporales</taxon>
        <taxon>Streptomycetaceae</taxon>
        <taxon>Streptomyces</taxon>
    </lineage>
</organism>
<feature type="region of interest" description="Disordered" evidence="1">
    <location>
        <begin position="125"/>
        <end position="335"/>
    </location>
</feature>
<dbReference type="KEGG" id="srn:A4G23_03198"/>
<evidence type="ECO:0000313" key="4">
    <source>
        <dbReference type="Proteomes" id="UP000095349"/>
    </source>
</evidence>
<dbReference type="PROSITE" id="PS50943">
    <property type="entry name" value="HTH_CROC1"/>
    <property type="match status" value="1"/>
</dbReference>
<feature type="compositionally biased region" description="Low complexity" evidence="1">
    <location>
        <begin position="125"/>
        <end position="141"/>
    </location>
</feature>
<dbReference type="PATRIC" id="fig|285473.5.peg.3336"/>
<dbReference type="SMART" id="SM00530">
    <property type="entry name" value="HTH_XRE"/>
    <property type="match status" value="1"/>
</dbReference>
<accession>A0A1D8G4G5</accession>
<feature type="compositionally biased region" description="Low complexity" evidence="1">
    <location>
        <begin position="267"/>
        <end position="310"/>
    </location>
</feature>
<feature type="region of interest" description="Disordered" evidence="1">
    <location>
        <begin position="80"/>
        <end position="110"/>
    </location>
</feature>
<keyword evidence="4" id="KW-1185">Reference proteome</keyword>
<gene>
    <name evidence="3" type="ORF">A4G23_03198</name>
</gene>